<proteinExistence type="predicted"/>
<name>A0ABD5SNU9_9EURY</name>
<evidence type="ECO:0000313" key="1">
    <source>
        <dbReference type="EMBL" id="MFC6766199.1"/>
    </source>
</evidence>
<reference evidence="1 2" key="1">
    <citation type="journal article" date="2019" name="Int. J. Syst. Evol. Microbiol.">
        <title>The Global Catalogue of Microorganisms (GCM) 10K type strain sequencing project: providing services to taxonomists for standard genome sequencing and annotation.</title>
        <authorList>
            <consortium name="The Broad Institute Genomics Platform"/>
            <consortium name="The Broad Institute Genome Sequencing Center for Infectious Disease"/>
            <person name="Wu L."/>
            <person name="Ma J."/>
        </authorList>
    </citation>
    <scope>NUCLEOTIDE SEQUENCE [LARGE SCALE GENOMIC DNA]</scope>
    <source>
        <strain evidence="1 2">LMG 29247</strain>
    </source>
</reference>
<protein>
    <recommendedName>
        <fullName evidence="3">Xaa-Pro dipeptidyl-peptidase C-terminal domain-containing protein</fullName>
    </recommendedName>
</protein>
<organism evidence="1 2">
    <name type="scientific">Natrinema soli</name>
    <dbReference type="NCBI Taxonomy" id="1930624"/>
    <lineage>
        <taxon>Archaea</taxon>
        <taxon>Methanobacteriati</taxon>
        <taxon>Methanobacteriota</taxon>
        <taxon>Stenosarchaea group</taxon>
        <taxon>Halobacteria</taxon>
        <taxon>Halobacteriales</taxon>
        <taxon>Natrialbaceae</taxon>
        <taxon>Natrinema</taxon>
    </lineage>
</organism>
<evidence type="ECO:0000313" key="2">
    <source>
        <dbReference type="Proteomes" id="UP001596383"/>
    </source>
</evidence>
<sequence length="290" mass="32143">MEGEAGTATTSISWRRHPDVDDRKPVVRTVPYAEFVLEHPDLEPTTLNAEFFPDAVPYAESSRDRVFYWRPALRDSSPLATDWSFAYATTHDLVGRSEISVEIRGLTTELATGVAIVVDGTAGGDASMVHVRDYETPTPRIVDVTPDSLRLAVNGNDVEVAAGGRQRIELSPRTVEVIDEDELEEITPELSVRYPGSREIHHPAPNASDRLFPSFDLDLTSLSNPLAVPIRNGELDHIALATDLGVSLEERAYPERVLWQAFAYTAFDPRRESVPDIGRTDDDHLVVTAR</sequence>
<dbReference type="AlphaFoldDB" id="A0ABD5SNU9"/>
<comment type="caution">
    <text evidence="1">The sequence shown here is derived from an EMBL/GenBank/DDBJ whole genome shotgun (WGS) entry which is preliminary data.</text>
</comment>
<gene>
    <name evidence="1" type="ORF">ACFQE6_14730</name>
</gene>
<evidence type="ECO:0008006" key="3">
    <source>
        <dbReference type="Google" id="ProtNLM"/>
    </source>
</evidence>
<keyword evidence="2" id="KW-1185">Reference proteome</keyword>
<dbReference type="EMBL" id="JBHSWV010000221">
    <property type="protein sequence ID" value="MFC6766199.1"/>
    <property type="molecule type" value="Genomic_DNA"/>
</dbReference>
<accession>A0ABD5SNU9</accession>
<dbReference type="RefSeq" id="WP_273739178.1">
    <property type="nucleotide sequence ID" value="NZ_JAQIVI010000221.1"/>
</dbReference>
<dbReference type="Proteomes" id="UP001596383">
    <property type="component" value="Unassembled WGS sequence"/>
</dbReference>